<sequence>MDPDIIKYPLVNPNLIISVSPDPISPNGLKVPVSLYVEGFEIKEDQTWRNEKNPPKDTKDTKEKRTPHSFNLYTYQIYGLSQKKFKLAVPGKDGTKEHPNGISGGNIRLYVEELAESDANHLQINVPGGHGWDGIATTQGQTLDNGGDGGDGGTANAILGRPFGMAVFVSELLRDRLDDGKKKWPADFADIVETWVDEMTVSNAIKQAAPLPSGMTNTKEILSTSKDHFKKELKRTQKHLLRPGDNLRNAMSNGIDVSGGSYGTGGTGPNGQGKSGKKGVEGKESIVLTDEYDDILAASTCFLHPVQCQMLLNKAKLYLFLGTDENRARALTLLERLQLRLSILGDPDTPKDLSKTALGQAYRSAEPSLHIVKGDETKEPISIQQLRNIRTEVETRLRELHVPKAKTKNTPIKVPRASFAFYSAYATSFLKELKEVEDAYINYLKHDKSAETKKTTVHERENRCKAAISHRQDLIQTVRHDMDSAAHKVSVAQDTMDVSKIKLTSTLNQLKEKVASYIGLNVDNLISALGQVIFTGGSNWMMANQGLSVAYDSLTKMQNDSGVPIDKRYLVNNITRINGSIEGLKEGFELLKNGGVSFSDPGGSKLAILDTQMEAFINQFSTKLGETTVKGVRDDFKNYIEAVQKRNSAVLSYSQDVQLLLRYMTEIDTFEASRKDLIRKEYNELGTEHPTLTAFMRTMYTNALTGVQVWLHGMQNAYNFCALEDRNIIGEEMKNFNFSSFNYPMLNRINTRLAQAYTDRAAAWGRPPQQMKGIKFPIPNGDTYLQEKGATAKKAMIHATITPDTLLPGTNNHLFGSERVDVRVTSVRFYVDGVVPNGNFLDVWITHGGSETIVDDMNKSHFYDHEPVKTNFRYKMGDKNYTGAGYVKGDIAPAAFNPSVTGQTRDPYALVGPKRASGI</sequence>
<dbReference type="EMBL" id="KV878211">
    <property type="protein sequence ID" value="OJJ37866.1"/>
    <property type="molecule type" value="Genomic_DNA"/>
</dbReference>
<accession>A0A1L9RSB1</accession>
<feature type="region of interest" description="Disordered" evidence="1">
    <location>
        <begin position="46"/>
        <end position="66"/>
    </location>
</feature>
<name>A0A1L9RSB1_ASPWE</name>
<dbReference type="GeneID" id="63747780"/>
<evidence type="ECO:0000313" key="2">
    <source>
        <dbReference type="EMBL" id="OJJ37866.1"/>
    </source>
</evidence>
<dbReference type="Proteomes" id="UP000184383">
    <property type="component" value="Unassembled WGS sequence"/>
</dbReference>
<reference evidence="3" key="1">
    <citation type="journal article" date="2017" name="Genome Biol.">
        <title>Comparative genomics reveals high biological diversity and specific adaptations in the industrially and medically important fungal genus Aspergillus.</title>
        <authorList>
            <person name="de Vries R.P."/>
            <person name="Riley R."/>
            <person name="Wiebenga A."/>
            <person name="Aguilar-Osorio G."/>
            <person name="Amillis S."/>
            <person name="Uchima C.A."/>
            <person name="Anderluh G."/>
            <person name="Asadollahi M."/>
            <person name="Askin M."/>
            <person name="Barry K."/>
            <person name="Battaglia E."/>
            <person name="Bayram O."/>
            <person name="Benocci T."/>
            <person name="Braus-Stromeyer S.A."/>
            <person name="Caldana C."/>
            <person name="Canovas D."/>
            <person name="Cerqueira G.C."/>
            <person name="Chen F."/>
            <person name="Chen W."/>
            <person name="Choi C."/>
            <person name="Clum A."/>
            <person name="Dos Santos R.A."/>
            <person name="Damasio A.R."/>
            <person name="Diallinas G."/>
            <person name="Emri T."/>
            <person name="Fekete E."/>
            <person name="Flipphi M."/>
            <person name="Freyberg S."/>
            <person name="Gallo A."/>
            <person name="Gournas C."/>
            <person name="Habgood R."/>
            <person name="Hainaut M."/>
            <person name="Harispe M.L."/>
            <person name="Henrissat B."/>
            <person name="Hilden K.S."/>
            <person name="Hope R."/>
            <person name="Hossain A."/>
            <person name="Karabika E."/>
            <person name="Karaffa L."/>
            <person name="Karanyi Z."/>
            <person name="Krasevec N."/>
            <person name="Kuo A."/>
            <person name="Kusch H."/>
            <person name="LaButti K."/>
            <person name="Lagendijk E.L."/>
            <person name="Lapidus A."/>
            <person name="Levasseur A."/>
            <person name="Lindquist E."/>
            <person name="Lipzen A."/>
            <person name="Logrieco A.F."/>
            <person name="MacCabe A."/>
            <person name="Maekelae M.R."/>
            <person name="Malavazi I."/>
            <person name="Melin P."/>
            <person name="Meyer V."/>
            <person name="Mielnichuk N."/>
            <person name="Miskei M."/>
            <person name="Molnar A.P."/>
            <person name="Mule G."/>
            <person name="Ngan C.Y."/>
            <person name="Orejas M."/>
            <person name="Orosz E."/>
            <person name="Ouedraogo J.P."/>
            <person name="Overkamp K.M."/>
            <person name="Park H.-S."/>
            <person name="Perrone G."/>
            <person name="Piumi F."/>
            <person name="Punt P.J."/>
            <person name="Ram A.F."/>
            <person name="Ramon A."/>
            <person name="Rauscher S."/>
            <person name="Record E."/>
            <person name="Riano-Pachon D.M."/>
            <person name="Robert V."/>
            <person name="Roehrig J."/>
            <person name="Ruller R."/>
            <person name="Salamov A."/>
            <person name="Salih N.S."/>
            <person name="Samson R.A."/>
            <person name="Sandor E."/>
            <person name="Sanguinetti M."/>
            <person name="Schuetze T."/>
            <person name="Sepcic K."/>
            <person name="Shelest E."/>
            <person name="Sherlock G."/>
            <person name="Sophianopoulou V."/>
            <person name="Squina F.M."/>
            <person name="Sun H."/>
            <person name="Susca A."/>
            <person name="Todd R.B."/>
            <person name="Tsang A."/>
            <person name="Unkles S.E."/>
            <person name="van de Wiele N."/>
            <person name="van Rossen-Uffink D."/>
            <person name="Oliveira J.V."/>
            <person name="Vesth T.C."/>
            <person name="Visser J."/>
            <person name="Yu J.-H."/>
            <person name="Zhou M."/>
            <person name="Andersen M.R."/>
            <person name="Archer D.B."/>
            <person name="Baker S.E."/>
            <person name="Benoit I."/>
            <person name="Brakhage A.A."/>
            <person name="Braus G.H."/>
            <person name="Fischer R."/>
            <person name="Frisvad J.C."/>
            <person name="Goldman G.H."/>
            <person name="Houbraken J."/>
            <person name="Oakley B."/>
            <person name="Pocsi I."/>
            <person name="Scazzocchio C."/>
            <person name="Seiboth B."/>
            <person name="vanKuyk P.A."/>
            <person name="Wortman J."/>
            <person name="Dyer P.S."/>
            <person name="Grigoriev I.V."/>
        </authorList>
    </citation>
    <scope>NUCLEOTIDE SEQUENCE [LARGE SCALE GENOMIC DNA]</scope>
    <source>
        <strain evidence="3">DTO 134E9</strain>
    </source>
</reference>
<dbReference type="RefSeq" id="XP_040691542.1">
    <property type="nucleotide sequence ID" value="XM_040831932.1"/>
</dbReference>
<dbReference type="AlphaFoldDB" id="A0A1L9RSB1"/>
<feature type="region of interest" description="Disordered" evidence="1">
    <location>
        <begin position="258"/>
        <end position="280"/>
    </location>
</feature>
<dbReference type="VEuPathDB" id="FungiDB:ASPWEDRAFT_182678"/>
<organism evidence="2 3">
    <name type="scientific">Aspergillus wentii DTO 134E9</name>
    <dbReference type="NCBI Taxonomy" id="1073089"/>
    <lineage>
        <taxon>Eukaryota</taxon>
        <taxon>Fungi</taxon>
        <taxon>Dikarya</taxon>
        <taxon>Ascomycota</taxon>
        <taxon>Pezizomycotina</taxon>
        <taxon>Eurotiomycetes</taxon>
        <taxon>Eurotiomycetidae</taxon>
        <taxon>Eurotiales</taxon>
        <taxon>Aspergillaceae</taxon>
        <taxon>Aspergillus</taxon>
        <taxon>Aspergillus subgen. Cremei</taxon>
    </lineage>
</organism>
<feature type="compositionally biased region" description="Gly residues" evidence="1">
    <location>
        <begin position="260"/>
        <end position="274"/>
    </location>
</feature>
<gene>
    <name evidence="2" type="ORF">ASPWEDRAFT_182678</name>
</gene>
<evidence type="ECO:0000313" key="3">
    <source>
        <dbReference type="Proteomes" id="UP000184383"/>
    </source>
</evidence>
<evidence type="ECO:0000256" key="1">
    <source>
        <dbReference type="SAM" id="MobiDB-lite"/>
    </source>
</evidence>
<dbReference type="STRING" id="1073089.A0A1L9RSB1"/>
<proteinExistence type="predicted"/>
<keyword evidence="3" id="KW-1185">Reference proteome</keyword>
<protein>
    <submittedName>
        <fullName evidence="2">Uncharacterized protein</fullName>
    </submittedName>
</protein>
<dbReference type="OrthoDB" id="10016792at2759"/>